<dbReference type="Pfam" id="PF15496">
    <property type="entry name" value="DUF4646"/>
    <property type="match status" value="1"/>
</dbReference>
<feature type="compositionally biased region" description="Polar residues" evidence="2">
    <location>
        <begin position="113"/>
        <end position="133"/>
    </location>
</feature>
<dbReference type="HOGENOM" id="CLU_480751_0_0_1"/>
<gene>
    <name evidence="3" type="ORF">M407DRAFT_30456</name>
</gene>
<feature type="compositionally biased region" description="Basic and acidic residues" evidence="2">
    <location>
        <begin position="15"/>
        <end position="81"/>
    </location>
</feature>
<dbReference type="AlphaFoldDB" id="A0A0C3PXR2"/>
<dbReference type="OrthoDB" id="3248421at2759"/>
<protein>
    <submittedName>
        <fullName evidence="3">Uncharacterized protein</fullName>
    </submittedName>
</protein>
<feature type="region of interest" description="Disordered" evidence="2">
    <location>
        <begin position="1"/>
        <end position="202"/>
    </location>
</feature>
<feature type="coiled-coil region" evidence="1">
    <location>
        <begin position="528"/>
        <end position="555"/>
    </location>
</feature>
<feature type="region of interest" description="Disordered" evidence="2">
    <location>
        <begin position="417"/>
        <end position="501"/>
    </location>
</feature>
<feature type="compositionally biased region" description="Low complexity" evidence="2">
    <location>
        <begin position="441"/>
        <end position="451"/>
    </location>
</feature>
<accession>A0A0C3PXR2</accession>
<reference evidence="4" key="2">
    <citation type="submission" date="2015-01" db="EMBL/GenBank/DDBJ databases">
        <title>Evolutionary Origins and Diversification of the Mycorrhizal Mutualists.</title>
        <authorList>
            <consortium name="DOE Joint Genome Institute"/>
            <consortium name="Mycorrhizal Genomics Consortium"/>
            <person name="Kohler A."/>
            <person name="Kuo A."/>
            <person name="Nagy L.G."/>
            <person name="Floudas D."/>
            <person name="Copeland A."/>
            <person name="Barry K.W."/>
            <person name="Cichocki N."/>
            <person name="Veneault-Fourrey C."/>
            <person name="LaButti K."/>
            <person name="Lindquist E.A."/>
            <person name="Lipzen A."/>
            <person name="Lundell T."/>
            <person name="Morin E."/>
            <person name="Murat C."/>
            <person name="Riley R."/>
            <person name="Ohm R."/>
            <person name="Sun H."/>
            <person name="Tunlid A."/>
            <person name="Henrissat B."/>
            <person name="Grigoriev I.V."/>
            <person name="Hibbett D.S."/>
            <person name="Martin F."/>
        </authorList>
    </citation>
    <scope>NUCLEOTIDE SEQUENCE [LARGE SCALE GENOMIC DNA]</scope>
    <source>
        <strain evidence="4">MUT 4182</strain>
    </source>
</reference>
<name>A0A0C3PXR2_9AGAM</name>
<feature type="compositionally biased region" description="Basic and acidic residues" evidence="2">
    <location>
        <begin position="182"/>
        <end position="197"/>
    </location>
</feature>
<dbReference type="Proteomes" id="UP000054248">
    <property type="component" value="Unassembled WGS sequence"/>
</dbReference>
<evidence type="ECO:0000313" key="3">
    <source>
        <dbReference type="EMBL" id="KIO19885.1"/>
    </source>
</evidence>
<feature type="compositionally biased region" description="Acidic residues" evidence="2">
    <location>
        <begin position="431"/>
        <end position="440"/>
    </location>
</feature>
<evidence type="ECO:0000256" key="2">
    <source>
        <dbReference type="SAM" id="MobiDB-lite"/>
    </source>
</evidence>
<organism evidence="3 4">
    <name type="scientific">Tulasnella calospora MUT 4182</name>
    <dbReference type="NCBI Taxonomy" id="1051891"/>
    <lineage>
        <taxon>Eukaryota</taxon>
        <taxon>Fungi</taxon>
        <taxon>Dikarya</taxon>
        <taxon>Basidiomycota</taxon>
        <taxon>Agaricomycotina</taxon>
        <taxon>Agaricomycetes</taxon>
        <taxon>Cantharellales</taxon>
        <taxon>Tulasnellaceae</taxon>
        <taxon>Tulasnella</taxon>
    </lineage>
</organism>
<sequence>MSSAPYLQSAYADPYRTERDSGASDRKWYQPNKKDKSSKKTREWEKEARAREEAEERQRLEIAERERIRKLSNSFERERSRRASVSAEGQPSGILHHSTSGQDLGQRFGSMNLAPTTPYQGANRSRRPSTSEGENAYQRARRLSTSVPADGHTGGDHSRQRRISGNYATPTTPASGLGAFYPDRDRALGRGEYDAPGHGRSPSGGFPMPGTLPAASYVAPDGSGRVMGGGMIVQPTGAVPTGFLPAGNHPGVNTASPDGRMAPPVSFYREPSRSVPYPRFDPFSILWDLADFRKFTPPLPALLVPCDVLHDDWNRCMADLSTSWSGVLPYNIFNSPRKAQQKRQQSAATPASAARQLVRPSSAVAKTIDIWNASFFYGRKLELILYRGLERRSGLTAGRKSERLKKEMFPPQFQAILYGRYPRRRQRHDSEDESDEESDESLTSSSTSDSSSSDEESFSDEEEDRSEEEPAYVTKHRDRRGVGSHQMPQTPYPLSKSRRNSLAAHGQLVPANAGLDVHEMWAVKSREAVKVIRARQKIEKKRRKLERRTRRRELRGEPLYSLWIVHL</sequence>
<keyword evidence="1" id="KW-0175">Coiled coil</keyword>
<dbReference type="EMBL" id="KN823198">
    <property type="protein sequence ID" value="KIO19885.1"/>
    <property type="molecule type" value="Genomic_DNA"/>
</dbReference>
<feature type="compositionally biased region" description="Acidic residues" evidence="2">
    <location>
        <begin position="452"/>
        <end position="470"/>
    </location>
</feature>
<evidence type="ECO:0000256" key="1">
    <source>
        <dbReference type="SAM" id="Coils"/>
    </source>
</evidence>
<keyword evidence="4" id="KW-1185">Reference proteome</keyword>
<proteinExistence type="predicted"/>
<reference evidence="3 4" key="1">
    <citation type="submission" date="2014-04" db="EMBL/GenBank/DDBJ databases">
        <authorList>
            <consortium name="DOE Joint Genome Institute"/>
            <person name="Kuo A."/>
            <person name="Girlanda M."/>
            <person name="Perotto S."/>
            <person name="Kohler A."/>
            <person name="Nagy L.G."/>
            <person name="Floudas D."/>
            <person name="Copeland A."/>
            <person name="Barry K.W."/>
            <person name="Cichocki N."/>
            <person name="Veneault-Fourrey C."/>
            <person name="LaButti K."/>
            <person name="Lindquist E.A."/>
            <person name="Lipzen A."/>
            <person name="Lundell T."/>
            <person name="Morin E."/>
            <person name="Murat C."/>
            <person name="Sun H."/>
            <person name="Tunlid A."/>
            <person name="Henrissat B."/>
            <person name="Grigoriev I.V."/>
            <person name="Hibbett D.S."/>
            <person name="Martin F."/>
            <person name="Nordberg H.P."/>
            <person name="Cantor M.N."/>
            <person name="Hua S.X."/>
        </authorList>
    </citation>
    <scope>NUCLEOTIDE SEQUENCE [LARGE SCALE GENOMIC DNA]</scope>
    <source>
        <strain evidence="3 4">MUT 4182</strain>
    </source>
</reference>
<dbReference type="InterPro" id="IPR028018">
    <property type="entry name" value="DUF4646"/>
</dbReference>
<evidence type="ECO:0000313" key="4">
    <source>
        <dbReference type="Proteomes" id="UP000054248"/>
    </source>
</evidence>